<name>W1IX44_9GAMM</name>
<comment type="caution">
    <text evidence="1">The sequence shown here is derived from an EMBL/GenBank/DDBJ whole genome shotgun (WGS) entry which is preliminary data.</text>
</comment>
<reference evidence="1 2" key="1">
    <citation type="submission" date="2013-11" db="EMBL/GenBank/DDBJ databases">
        <title>Draft genome sequence and annotation of the entomopathogenic bacterium, Xenorhabdus cabanillasi strain JM26.</title>
        <authorList>
            <person name="Gualtieri M."/>
            <person name="Ogier J.C."/>
            <person name="Pages S."/>
            <person name="Givaudan A."/>
            <person name="Gaudriault S."/>
        </authorList>
    </citation>
    <scope>NUCLEOTIDE SEQUENCE [LARGE SCALE GENOMIC DNA]</scope>
    <source>
        <strain evidence="1 2">JM26</strain>
    </source>
</reference>
<proteinExistence type="predicted"/>
<dbReference type="EMBL" id="CBXE010000069">
    <property type="protein sequence ID" value="CDL81785.1"/>
    <property type="molecule type" value="Genomic_DNA"/>
</dbReference>
<sequence length="43" mass="5055">MTFIFTTVNTQSWKDLRDLPANFYAHSGHNYTGREHTLVNIRT</sequence>
<evidence type="ECO:0000313" key="1">
    <source>
        <dbReference type="EMBL" id="CDL81785.1"/>
    </source>
</evidence>
<evidence type="ECO:0000313" key="2">
    <source>
        <dbReference type="Proteomes" id="UP000019197"/>
    </source>
</evidence>
<dbReference type="AlphaFoldDB" id="W1IX44"/>
<gene>
    <name evidence="1" type="ORF">XCR1_1600031</name>
</gene>
<dbReference type="Proteomes" id="UP000019197">
    <property type="component" value="Unassembled WGS sequence"/>
</dbReference>
<organism evidence="1 2">
    <name type="scientific">Xenorhabdus cabanillasii JM26</name>
    <dbReference type="NCBI Taxonomy" id="1427517"/>
    <lineage>
        <taxon>Bacteria</taxon>
        <taxon>Pseudomonadati</taxon>
        <taxon>Pseudomonadota</taxon>
        <taxon>Gammaproteobacteria</taxon>
        <taxon>Enterobacterales</taxon>
        <taxon>Morganellaceae</taxon>
        <taxon>Xenorhabdus</taxon>
    </lineage>
</organism>
<accession>W1IX44</accession>
<protein>
    <submittedName>
        <fullName evidence="1">Uncharacterized protein</fullName>
    </submittedName>
</protein>